<dbReference type="PROSITE" id="PS51257">
    <property type="entry name" value="PROKAR_LIPOPROTEIN"/>
    <property type="match status" value="1"/>
</dbReference>
<evidence type="ECO:0000313" key="2">
    <source>
        <dbReference type="EnsemblMetazoa" id="SMAR015701-PA"/>
    </source>
</evidence>
<proteinExistence type="predicted"/>
<reference evidence="2" key="2">
    <citation type="submission" date="2015-02" db="UniProtKB">
        <authorList>
            <consortium name="EnsemblMetazoa"/>
        </authorList>
    </citation>
    <scope>IDENTIFICATION</scope>
</reference>
<keyword evidence="1" id="KW-0472">Membrane</keyword>
<dbReference type="AlphaFoldDB" id="T1JPC4"/>
<evidence type="ECO:0000313" key="3">
    <source>
        <dbReference type="Proteomes" id="UP000014500"/>
    </source>
</evidence>
<organism evidence="2 3">
    <name type="scientific">Strigamia maritima</name>
    <name type="common">European centipede</name>
    <name type="synonym">Geophilus maritimus</name>
    <dbReference type="NCBI Taxonomy" id="126957"/>
    <lineage>
        <taxon>Eukaryota</taxon>
        <taxon>Metazoa</taxon>
        <taxon>Ecdysozoa</taxon>
        <taxon>Arthropoda</taxon>
        <taxon>Myriapoda</taxon>
        <taxon>Chilopoda</taxon>
        <taxon>Pleurostigmophora</taxon>
        <taxon>Geophilomorpha</taxon>
        <taxon>Linotaeniidae</taxon>
        <taxon>Strigamia</taxon>
    </lineage>
</organism>
<name>T1JPC4_STRMM</name>
<reference evidence="3" key="1">
    <citation type="submission" date="2011-05" db="EMBL/GenBank/DDBJ databases">
        <authorList>
            <person name="Richards S.R."/>
            <person name="Qu J."/>
            <person name="Jiang H."/>
            <person name="Jhangiani S.N."/>
            <person name="Agravi P."/>
            <person name="Goodspeed R."/>
            <person name="Gross S."/>
            <person name="Mandapat C."/>
            <person name="Jackson L."/>
            <person name="Mathew T."/>
            <person name="Pu L."/>
            <person name="Thornton R."/>
            <person name="Saada N."/>
            <person name="Wilczek-Boney K.B."/>
            <person name="Lee S."/>
            <person name="Kovar C."/>
            <person name="Wu Y."/>
            <person name="Scherer S.E."/>
            <person name="Worley K.C."/>
            <person name="Muzny D.M."/>
            <person name="Gibbs R."/>
        </authorList>
    </citation>
    <scope>NUCLEOTIDE SEQUENCE</scope>
    <source>
        <strain evidence="3">Brora</strain>
    </source>
</reference>
<keyword evidence="1" id="KW-1133">Transmembrane helix</keyword>
<evidence type="ECO:0000256" key="1">
    <source>
        <dbReference type="SAM" id="Phobius"/>
    </source>
</evidence>
<sequence>MKAVKIILACIIIYFLASCPLYSYFGYYNQYKQHKQSTEKVVQELKQVLSYIEKHRPNFSQEIKLKLIHTIDSLSLLSLPTWTNMKHKIRTPAPEFHPDIENTSIFYSCPETFLHAKFGHPYFMYGSWIIANCTQSTPISQILSILLFAPDDKTSCTGHLRNTVEGIPRSISGYTSFNQRLHHSQMSIQQFTRDPV</sequence>
<dbReference type="Proteomes" id="UP000014500">
    <property type="component" value="Unassembled WGS sequence"/>
</dbReference>
<accession>T1JPC4</accession>
<keyword evidence="3" id="KW-1185">Reference proteome</keyword>
<keyword evidence="1" id="KW-0812">Transmembrane</keyword>
<feature type="transmembrane region" description="Helical" evidence="1">
    <location>
        <begin position="6"/>
        <end position="25"/>
    </location>
</feature>
<dbReference type="EMBL" id="JH429945">
    <property type="status" value="NOT_ANNOTATED_CDS"/>
    <property type="molecule type" value="Genomic_DNA"/>
</dbReference>
<dbReference type="EnsemblMetazoa" id="SMAR015701-RA">
    <property type="protein sequence ID" value="SMAR015701-PA"/>
    <property type="gene ID" value="SMAR015701"/>
</dbReference>
<dbReference type="HOGENOM" id="CLU_1391814_0_0_1"/>
<protein>
    <submittedName>
        <fullName evidence="2">Uncharacterized protein</fullName>
    </submittedName>
</protein>